<comment type="subcellular location">
    <subcellularLocation>
        <location evidence="1 8">Cell outer membrane</location>
        <topology evidence="1 8">Multi-pass membrane protein</topology>
    </subcellularLocation>
</comment>
<keyword evidence="13" id="KW-1185">Reference proteome</keyword>
<feature type="domain" description="TonB-dependent receptor plug" evidence="11">
    <location>
        <begin position="34"/>
        <end position="143"/>
    </location>
</feature>
<accession>A0A838LA89</accession>
<evidence type="ECO:0000256" key="6">
    <source>
        <dbReference type="ARBA" id="ARBA00023136"/>
    </source>
</evidence>
<comment type="similarity">
    <text evidence="8 9">Belongs to the TonB-dependent receptor family.</text>
</comment>
<dbReference type="AlphaFoldDB" id="A0A838LA89"/>
<evidence type="ECO:0000256" key="7">
    <source>
        <dbReference type="ARBA" id="ARBA00023237"/>
    </source>
</evidence>
<dbReference type="Pfam" id="PF00593">
    <property type="entry name" value="TonB_dep_Rec_b-barrel"/>
    <property type="match status" value="1"/>
</dbReference>
<evidence type="ECO:0000256" key="8">
    <source>
        <dbReference type="PROSITE-ProRule" id="PRU01360"/>
    </source>
</evidence>
<sequence>MAVAQPAWADDATSTAPGPTIVVTGIRQQSSEVKRNASNVIDIRSGEQIRALPDANAAEALQRIPGVSLETDTGEGRFVNIRGMDADLNGTSYDGVHLTASNPSSPQGGSRAVALDAFPSGILGGIEVIKSLNPEYDAEGLGGLVNILPRDIAANQSLLIEGSGGLGDETLHGTLRERGDITVGGGFGQTGNEHRLSVVLSYAYDRDKRNIDDVEADYINDPTVVPAGTSAFLASKAFDDVQPRRYIYQRTRQGLSGGIVFRPDENTRLYVRGLDTGYVERANKHEFVLKNLADNIVSVDNATGDITSSGVELDQKAISTKEIVHNDLIEGGGETSFGGIKLDGKVAYTKGRDRFPYSYSTTFADKGVTAVYNNTNADVPVFHTADGTDITDPSNFSSFKGDNGPSANSDSEFSAIANLTVPLGEDIGAIKIGGNLRQRARHASAAAADLSVPDGATYADYASSGNDIFYGGAYNIGSKPDYHAIEGLTQDTLVDDPTAFAHDSEDVYGGYAQYTGTFGNLTLVGGVRVEATRATYRANAIDEAGNVTLNANHTSYTNVFPALNLRYRLNDQLQVRAAFSTAIGRPGFQQISAARSYDTVNDVVSQGNPSLKPTYGKNLDATIEYYFSKDSFLSVGVFYKWFNNYIISTTQRGVTYTGGPFTDTVVELDSFSNIGAAHAYGLEAQVHERFAFLPQPLDGFGFDGNVTLVGSHGEIRQGETHTLPQTSPINFNASLFYESPRFKAEVASTYVSRNLWAVGDSDATDLYSQPRFRLDASIDFAVTPRVHVFAEAKNLTNTKLEFTQTSSRQYPVQREYYDRDFLGGVRINFDR</sequence>
<dbReference type="InterPro" id="IPR036942">
    <property type="entry name" value="Beta-barrel_TonB_sf"/>
</dbReference>
<evidence type="ECO:0000256" key="4">
    <source>
        <dbReference type="ARBA" id="ARBA00022692"/>
    </source>
</evidence>
<dbReference type="PANTHER" id="PTHR40980">
    <property type="entry name" value="PLUG DOMAIN-CONTAINING PROTEIN"/>
    <property type="match status" value="1"/>
</dbReference>
<evidence type="ECO:0000259" key="11">
    <source>
        <dbReference type="Pfam" id="PF07715"/>
    </source>
</evidence>
<evidence type="ECO:0000259" key="10">
    <source>
        <dbReference type="Pfam" id="PF00593"/>
    </source>
</evidence>
<evidence type="ECO:0000256" key="3">
    <source>
        <dbReference type="ARBA" id="ARBA00022452"/>
    </source>
</evidence>
<organism evidence="12 13">
    <name type="scientific">Sphingomonas chungangi</name>
    <dbReference type="NCBI Taxonomy" id="2683589"/>
    <lineage>
        <taxon>Bacteria</taxon>
        <taxon>Pseudomonadati</taxon>
        <taxon>Pseudomonadota</taxon>
        <taxon>Alphaproteobacteria</taxon>
        <taxon>Sphingomonadales</taxon>
        <taxon>Sphingomonadaceae</taxon>
        <taxon>Sphingomonas</taxon>
    </lineage>
</organism>
<dbReference type="InterPro" id="IPR037066">
    <property type="entry name" value="Plug_dom_sf"/>
</dbReference>
<keyword evidence="6 8" id="KW-0472">Membrane</keyword>
<keyword evidence="12" id="KW-0675">Receptor</keyword>
<dbReference type="Gene3D" id="2.40.170.20">
    <property type="entry name" value="TonB-dependent receptor, beta-barrel domain"/>
    <property type="match status" value="1"/>
</dbReference>
<dbReference type="GO" id="GO:0009279">
    <property type="term" value="C:cell outer membrane"/>
    <property type="evidence" value="ECO:0007669"/>
    <property type="project" value="UniProtKB-SubCell"/>
</dbReference>
<dbReference type="NCBIfam" id="TIGR01782">
    <property type="entry name" value="TonB-Xanth-Caul"/>
    <property type="match status" value="1"/>
</dbReference>
<keyword evidence="4 8" id="KW-0812">Transmembrane</keyword>
<evidence type="ECO:0000313" key="12">
    <source>
        <dbReference type="EMBL" id="MBA2935026.1"/>
    </source>
</evidence>
<reference evidence="12 13" key="1">
    <citation type="submission" date="2020-07" db="EMBL/GenBank/DDBJ databases">
        <authorList>
            <person name="Sun Q."/>
        </authorList>
    </citation>
    <scope>NUCLEOTIDE SEQUENCE [LARGE SCALE GENOMIC DNA]</scope>
    <source>
        <strain evidence="12 13">CGMCC 1.13654</strain>
    </source>
</reference>
<evidence type="ECO:0000313" key="13">
    <source>
        <dbReference type="Proteomes" id="UP000570166"/>
    </source>
</evidence>
<dbReference type="InterPro" id="IPR012910">
    <property type="entry name" value="Plug_dom"/>
</dbReference>
<keyword evidence="7 8" id="KW-0998">Cell outer membrane</keyword>
<feature type="domain" description="TonB-dependent receptor-like beta-barrel" evidence="10">
    <location>
        <begin position="357"/>
        <end position="795"/>
    </location>
</feature>
<keyword evidence="2 8" id="KW-0813">Transport</keyword>
<proteinExistence type="inferred from homology"/>
<dbReference type="Proteomes" id="UP000570166">
    <property type="component" value="Unassembled WGS sequence"/>
</dbReference>
<protein>
    <submittedName>
        <fullName evidence="12">TonB-dependent receptor</fullName>
    </submittedName>
</protein>
<dbReference type="Gene3D" id="2.170.130.10">
    <property type="entry name" value="TonB-dependent receptor, plug domain"/>
    <property type="match status" value="1"/>
</dbReference>
<dbReference type="Pfam" id="PF07715">
    <property type="entry name" value="Plug"/>
    <property type="match status" value="1"/>
</dbReference>
<evidence type="ECO:0000256" key="1">
    <source>
        <dbReference type="ARBA" id="ARBA00004571"/>
    </source>
</evidence>
<comment type="caution">
    <text evidence="12">The sequence shown here is derived from an EMBL/GenBank/DDBJ whole genome shotgun (WGS) entry which is preliminary data.</text>
</comment>
<dbReference type="InterPro" id="IPR010104">
    <property type="entry name" value="TonB_rcpt_bac"/>
</dbReference>
<evidence type="ECO:0000256" key="9">
    <source>
        <dbReference type="RuleBase" id="RU003357"/>
    </source>
</evidence>
<evidence type="ECO:0000256" key="2">
    <source>
        <dbReference type="ARBA" id="ARBA00022448"/>
    </source>
</evidence>
<evidence type="ECO:0000256" key="5">
    <source>
        <dbReference type="ARBA" id="ARBA00023077"/>
    </source>
</evidence>
<gene>
    <name evidence="12" type="ORF">HZF05_13060</name>
</gene>
<keyword evidence="5 9" id="KW-0798">TonB box</keyword>
<dbReference type="InterPro" id="IPR039426">
    <property type="entry name" value="TonB-dep_rcpt-like"/>
</dbReference>
<dbReference type="SUPFAM" id="SSF56935">
    <property type="entry name" value="Porins"/>
    <property type="match status" value="1"/>
</dbReference>
<dbReference type="PROSITE" id="PS52016">
    <property type="entry name" value="TONB_DEPENDENT_REC_3"/>
    <property type="match status" value="1"/>
</dbReference>
<dbReference type="EMBL" id="JACEIB010000008">
    <property type="protein sequence ID" value="MBA2935026.1"/>
    <property type="molecule type" value="Genomic_DNA"/>
</dbReference>
<keyword evidence="3 8" id="KW-1134">Transmembrane beta strand</keyword>
<dbReference type="PANTHER" id="PTHR40980:SF4">
    <property type="entry name" value="TONB-DEPENDENT RECEPTOR-LIKE BETA-BARREL DOMAIN-CONTAINING PROTEIN"/>
    <property type="match status" value="1"/>
</dbReference>
<dbReference type="InterPro" id="IPR000531">
    <property type="entry name" value="Beta-barrel_TonB"/>
</dbReference>
<name>A0A838LA89_9SPHN</name>